<dbReference type="AlphaFoldDB" id="A0A6G1X3U6"/>
<dbReference type="InterPro" id="IPR001279">
    <property type="entry name" value="Metallo-B-lactamas"/>
</dbReference>
<dbReference type="SMART" id="SM00849">
    <property type="entry name" value="Lactamase_B"/>
    <property type="match status" value="1"/>
</dbReference>
<dbReference type="CDD" id="cd07721">
    <property type="entry name" value="yflN-like_MBL-fold"/>
    <property type="match status" value="1"/>
</dbReference>
<feature type="domain" description="Metallo-beta-lactamase" evidence="1">
    <location>
        <begin position="38"/>
        <end position="249"/>
    </location>
</feature>
<dbReference type="OrthoDB" id="9802248at2"/>
<evidence type="ECO:0000313" key="2">
    <source>
        <dbReference type="EMBL" id="MRG85661.1"/>
    </source>
</evidence>
<keyword evidence="2" id="KW-0378">Hydrolase</keyword>
<dbReference type="Pfam" id="PF00753">
    <property type="entry name" value="Lactamase_B"/>
    <property type="match status" value="1"/>
</dbReference>
<accession>A0A6G1X3U6</accession>
<dbReference type="Proteomes" id="UP000480185">
    <property type="component" value="Unassembled WGS sequence"/>
</dbReference>
<dbReference type="InterPro" id="IPR050855">
    <property type="entry name" value="NDM-1-like"/>
</dbReference>
<dbReference type="SUPFAM" id="SSF56281">
    <property type="entry name" value="Metallo-hydrolase/oxidoreductase"/>
    <property type="match status" value="1"/>
</dbReference>
<gene>
    <name evidence="2" type="ORF">GH754_04850</name>
</gene>
<comment type="caution">
    <text evidence="2">The sequence shown here is derived from an EMBL/GenBank/DDBJ whole genome shotgun (WGS) entry which is preliminary data.</text>
</comment>
<dbReference type="PANTHER" id="PTHR42951">
    <property type="entry name" value="METALLO-BETA-LACTAMASE DOMAIN-CONTAINING"/>
    <property type="match status" value="1"/>
</dbReference>
<sequence length="286" mass="31672">MKDHMEHSDDHRFIPVTSVSSGIGQAVAPDIYCFPIQVVNVAFLGNPEKDEEWTLVDAGMPGSSDDIIQEVEKRFGSDRAPKSIVLTHGHFDHVGAIIELVEHWDVPVYAHELELPYLTGQKSYPDPDLTVEGGMVAKMSPYFPNEPVNLGNHVQSLPDDGTVPGMEGWKWVHTPGHTPGHVSFYREEDGSLLVGDAFITVKQDSLFKVMVQETEVNGPPRYLTTDWQGAWDSVKKLAALKPNLALTGHGHPMKGADLMEGLEHLVDQFDTIAIPDYGRYVDGKEH</sequence>
<dbReference type="PANTHER" id="PTHR42951:SF17">
    <property type="entry name" value="METALLO-BETA-LACTAMASE DOMAIN-CONTAINING PROTEIN"/>
    <property type="match status" value="1"/>
</dbReference>
<keyword evidence="3" id="KW-1185">Reference proteome</keyword>
<evidence type="ECO:0000313" key="3">
    <source>
        <dbReference type="Proteomes" id="UP000480185"/>
    </source>
</evidence>
<protein>
    <submittedName>
        <fullName evidence="2">MBL fold metallo-hydrolase</fullName>
    </submittedName>
</protein>
<evidence type="ECO:0000259" key="1">
    <source>
        <dbReference type="SMART" id="SM00849"/>
    </source>
</evidence>
<proteinExistence type="predicted"/>
<reference evidence="2 3" key="1">
    <citation type="submission" date="2019-11" db="EMBL/GenBank/DDBJ databases">
        <authorList>
            <person name="Li J."/>
        </authorList>
    </citation>
    <scope>NUCLEOTIDE SEQUENCE [LARGE SCALE GENOMIC DNA]</scope>
    <source>
        <strain evidence="2 3">J4</strain>
    </source>
</reference>
<name>A0A6G1X3U6_9BACI</name>
<dbReference type="EMBL" id="WJNH01000002">
    <property type="protein sequence ID" value="MRG85661.1"/>
    <property type="molecule type" value="Genomic_DNA"/>
</dbReference>
<dbReference type="RefSeq" id="WP_153727577.1">
    <property type="nucleotide sequence ID" value="NZ_WJNH01000002.1"/>
</dbReference>
<dbReference type="Gene3D" id="3.60.15.10">
    <property type="entry name" value="Ribonuclease Z/Hydroxyacylglutathione hydrolase-like"/>
    <property type="match status" value="1"/>
</dbReference>
<dbReference type="GO" id="GO:0016787">
    <property type="term" value="F:hydrolase activity"/>
    <property type="evidence" value="ECO:0007669"/>
    <property type="project" value="UniProtKB-KW"/>
</dbReference>
<dbReference type="InterPro" id="IPR036866">
    <property type="entry name" value="RibonucZ/Hydroxyglut_hydro"/>
</dbReference>
<organism evidence="2 3">
    <name type="scientific">Salinibacillus xinjiangensis</name>
    <dbReference type="NCBI Taxonomy" id="1229268"/>
    <lineage>
        <taxon>Bacteria</taxon>
        <taxon>Bacillati</taxon>
        <taxon>Bacillota</taxon>
        <taxon>Bacilli</taxon>
        <taxon>Bacillales</taxon>
        <taxon>Bacillaceae</taxon>
        <taxon>Salinibacillus</taxon>
    </lineage>
</organism>